<organism evidence="4 5">
    <name type="scientific">Gigaspora margarita</name>
    <dbReference type="NCBI Taxonomy" id="4874"/>
    <lineage>
        <taxon>Eukaryota</taxon>
        <taxon>Fungi</taxon>
        <taxon>Fungi incertae sedis</taxon>
        <taxon>Mucoromycota</taxon>
        <taxon>Glomeromycotina</taxon>
        <taxon>Glomeromycetes</taxon>
        <taxon>Diversisporales</taxon>
        <taxon>Gigasporaceae</taxon>
        <taxon>Gigaspora</taxon>
    </lineage>
</organism>
<dbReference type="SUPFAM" id="SSF56047">
    <property type="entry name" value="Ribosomal protein S8"/>
    <property type="match status" value="1"/>
</dbReference>
<dbReference type="Gene3D" id="3.30.1490.10">
    <property type="match status" value="1"/>
</dbReference>
<sequence length="197" mass="22173">MTVPHDLCARIQNGFRAKLASIAVPESKMNLSIVKILYEQGFISSVQRGNHIKPDEVFTPTVPTNIATRRLWLDLKYRDNEPVLKYMQCVSKGSKRIYMNVQELMDLASGKRAKFVPPLKPGEIAIVSTSKGVLEIKDALESRTGGEVIDSNQPIRSHWKSLDITWNMKKSSQSLEATILPIPFKYSDLPVPVIPRL</sequence>
<dbReference type="GO" id="GO:0005840">
    <property type="term" value="C:ribosome"/>
    <property type="evidence" value="ECO:0007669"/>
    <property type="project" value="UniProtKB-KW"/>
</dbReference>
<dbReference type="PANTHER" id="PTHR11758">
    <property type="entry name" value="40S RIBOSOMAL PROTEIN S15A"/>
    <property type="match status" value="1"/>
</dbReference>
<keyword evidence="2 4" id="KW-0689">Ribosomal protein</keyword>
<gene>
    <name evidence="4" type="ORF">F8M41_007998</name>
</gene>
<dbReference type="OrthoDB" id="409928at2759"/>
<dbReference type="GO" id="GO:1990904">
    <property type="term" value="C:ribonucleoprotein complex"/>
    <property type="evidence" value="ECO:0007669"/>
    <property type="project" value="UniProtKB-KW"/>
</dbReference>
<accession>A0A8H3X451</accession>
<keyword evidence="3" id="KW-0687">Ribonucleoprotein</keyword>
<evidence type="ECO:0000256" key="2">
    <source>
        <dbReference type="ARBA" id="ARBA00022980"/>
    </source>
</evidence>
<reference evidence="4 5" key="1">
    <citation type="journal article" date="2019" name="Environ. Microbiol.">
        <title>At the nexus of three kingdoms: the genome of the mycorrhizal fungus Gigaspora margarita provides insights into plant, endobacterial and fungal interactions.</title>
        <authorList>
            <person name="Venice F."/>
            <person name="Ghignone S."/>
            <person name="Salvioli di Fossalunga A."/>
            <person name="Amselem J."/>
            <person name="Novero M."/>
            <person name="Xianan X."/>
            <person name="Sedzielewska Toro K."/>
            <person name="Morin E."/>
            <person name="Lipzen A."/>
            <person name="Grigoriev I.V."/>
            <person name="Henrissat B."/>
            <person name="Martin F.M."/>
            <person name="Bonfante P."/>
        </authorList>
    </citation>
    <scope>NUCLEOTIDE SEQUENCE [LARGE SCALE GENOMIC DNA]</scope>
    <source>
        <strain evidence="4 5">BEG34</strain>
    </source>
</reference>
<evidence type="ECO:0000256" key="3">
    <source>
        <dbReference type="ARBA" id="ARBA00023274"/>
    </source>
</evidence>
<dbReference type="Proteomes" id="UP000439903">
    <property type="component" value="Unassembled WGS sequence"/>
</dbReference>
<dbReference type="Gene3D" id="3.30.1370.30">
    <property type="match status" value="1"/>
</dbReference>
<dbReference type="EMBL" id="WTPW01001822">
    <property type="protein sequence ID" value="KAF0412112.1"/>
    <property type="molecule type" value="Genomic_DNA"/>
</dbReference>
<protein>
    <submittedName>
        <fullName evidence="4">30S ribosomal protein S8</fullName>
    </submittedName>
</protein>
<keyword evidence="5" id="KW-1185">Reference proteome</keyword>
<dbReference type="GO" id="GO:0003735">
    <property type="term" value="F:structural constituent of ribosome"/>
    <property type="evidence" value="ECO:0007669"/>
    <property type="project" value="InterPro"/>
</dbReference>
<evidence type="ECO:0000313" key="4">
    <source>
        <dbReference type="EMBL" id="KAF0412112.1"/>
    </source>
</evidence>
<evidence type="ECO:0000256" key="1">
    <source>
        <dbReference type="ARBA" id="ARBA00006471"/>
    </source>
</evidence>
<dbReference type="Pfam" id="PF00410">
    <property type="entry name" value="Ribosomal_S8"/>
    <property type="match status" value="1"/>
</dbReference>
<comment type="similarity">
    <text evidence="1">Belongs to the universal ribosomal protein uS8 family.</text>
</comment>
<comment type="caution">
    <text evidence="4">The sequence shown here is derived from an EMBL/GenBank/DDBJ whole genome shotgun (WGS) entry which is preliminary data.</text>
</comment>
<proteinExistence type="inferred from homology"/>
<dbReference type="GO" id="GO:0006412">
    <property type="term" value="P:translation"/>
    <property type="evidence" value="ECO:0007669"/>
    <property type="project" value="InterPro"/>
</dbReference>
<dbReference type="InterPro" id="IPR000630">
    <property type="entry name" value="Ribosomal_uS8"/>
</dbReference>
<evidence type="ECO:0000313" key="5">
    <source>
        <dbReference type="Proteomes" id="UP000439903"/>
    </source>
</evidence>
<dbReference type="InterPro" id="IPR035987">
    <property type="entry name" value="Ribosomal_uS8_sf"/>
</dbReference>
<name>A0A8H3X451_GIGMA</name>
<dbReference type="AlphaFoldDB" id="A0A8H3X451"/>